<reference evidence="3" key="2">
    <citation type="submission" date="2013-12" db="EMBL/GenBank/DDBJ databases">
        <authorList>
            <person name="Yu Y."/>
            <person name="Lee S."/>
            <person name="de Baynast K."/>
            <person name="Wissotski M."/>
            <person name="Liu L."/>
            <person name="Talag J."/>
            <person name="Goicoechea J."/>
            <person name="Angelova A."/>
            <person name="Jetty R."/>
            <person name="Kudrna D."/>
            <person name="Golser W."/>
            <person name="Rivera L."/>
            <person name="Zhang J."/>
            <person name="Wing R."/>
        </authorList>
    </citation>
    <scope>NUCLEOTIDE SEQUENCE</scope>
</reference>
<dbReference type="EnsemblPlants" id="LPERR03G34790.1">
    <property type="protein sequence ID" value="LPERR03G34790.1"/>
    <property type="gene ID" value="LPERR03G34790"/>
</dbReference>
<evidence type="ECO:0000313" key="3">
    <source>
        <dbReference type="Proteomes" id="UP000032180"/>
    </source>
</evidence>
<evidence type="ECO:0000256" key="1">
    <source>
        <dbReference type="SAM" id="MobiDB-lite"/>
    </source>
</evidence>
<feature type="region of interest" description="Disordered" evidence="1">
    <location>
        <begin position="14"/>
        <end position="94"/>
    </location>
</feature>
<sequence length="160" mass="16942">MGDAEVKGAANMWDLLSDNDPGHVIGAPPETKAKKRCRSKSKKNKKAEEATTAAAEEEEEADVDGEVVVTAGGGEEKKEEAAPAPAPAPKAMDAREAQLWDDELHEQLRLMKLKCGIPEPDPCPCLPSLGEVLRLIVAAGLGAFFYSVLTTASPAAHLNL</sequence>
<accession>A0A0D9W1B5</accession>
<dbReference type="Gramene" id="LPERR03G34790.1">
    <property type="protein sequence ID" value="LPERR03G34790.1"/>
    <property type="gene ID" value="LPERR03G34790"/>
</dbReference>
<protein>
    <submittedName>
        <fullName evidence="2">Uncharacterized protein</fullName>
    </submittedName>
</protein>
<dbReference type="HOGENOM" id="CLU_1752690_0_0_1"/>
<organism evidence="2 3">
    <name type="scientific">Leersia perrieri</name>
    <dbReference type="NCBI Taxonomy" id="77586"/>
    <lineage>
        <taxon>Eukaryota</taxon>
        <taxon>Viridiplantae</taxon>
        <taxon>Streptophyta</taxon>
        <taxon>Embryophyta</taxon>
        <taxon>Tracheophyta</taxon>
        <taxon>Spermatophyta</taxon>
        <taxon>Magnoliopsida</taxon>
        <taxon>Liliopsida</taxon>
        <taxon>Poales</taxon>
        <taxon>Poaceae</taxon>
        <taxon>BOP clade</taxon>
        <taxon>Oryzoideae</taxon>
        <taxon>Oryzeae</taxon>
        <taxon>Oryzinae</taxon>
        <taxon>Leersia</taxon>
    </lineage>
</organism>
<keyword evidence="3" id="KW-1185">Reference proteome</keyword>
<dbReference type="Proteomes" id="UP000032180">
    <property type="component" value="Chromosome 3"/>
</dbReference>
<feature type="compositionally biased region" description="Acidic residues" evidence="1">
    <location>
        <begin position="55"/>
        <end position="65"/>
    </location>
</feature>
<reference evidence="2 3" key="1">
    <citation type="submission" date="2012-08" db="EMBL/GenBank/DDBJ databases">
        <title>Oryza genome evolution.</title>
        <authorList>
            <person name="Wing R.A."/>
        </authorList>
    </citation>
    <scope>NUCLEOTIDE SEQUENCE</scope>
</reference>
<feature type="compositionally biased region" description="Basic residues" evidence="1">
    <location>
        <begin position="33"/>
        <end position="45"/>
    </location>
</feature>
<reference evidence="2" key="3">
    <citation type="submission" date="2015-04" db="UniProtKB">
        <authorList>
            <consortium name="EnsemblPlants"/>
        </authorList>
    </citation>
    <scope>IDENTIFICATION</scope>
</reference>
<dbReference type="AlphaFoldDB" id="A0A0D9W1B5"/>
<proteinExistence type="predicted"/>
<evidence type="ECO:0000313" key="2">
    <source>
        <dbReference type="EnsemblPlants" id="LPERR03G34790.1"/>
    </source>
</evidence>
<name>A0A0D9W1B5_9ORYZ</name>